<feature type="modified residue" description="4-aspartylphosphate" evidence="2">
    <location>
        <position position="59"/>
    </location>
</feature>
<dbReference type="Gene3D" id="3.40.50.2300">
    <property type="match status" value="1"/>
</dbReference>
<gene>
    <name evidence="4" type="ORF">UV20_C0002G0099</name>
</gene>
<dbReference type="SMART" id="SM00448">
    <property type="entry name" value="REC"/>
    <property type="match status" value="1"/>
</dbReference>
<keyword evidence="1 2" id="KW-0597">Phosphoprotein</keyword>
<dbReference type="GO" id="GO:0000160">
    <property type="term" value="P:phosphorelay signal transduction system"/>
    <property type="evidence" value="ECO:0007669"/>
    <property type="project" value="InterPro"/>
</dbReference>
<dbReference type="EMBL" id="LCDO01000002">
    <property type="protein sequence ID" value="KKS57310.1"/>
    <property type="molecule type" value="Genomic_DNA"/>
</dbReference>
<feature type="domain" description="Response regulatory" evidence="3">
    <location>
        <begin position="9"/>
        <end position="126"/>
    </location>
</feature>
<dbReference type="AlphaFoldDB" id="A0A0G1A8F0"/>
<evidence type="ECO:0000313" key="4">
    <source>
        <dbReference type="EMBL" id="KKS57310.1"/>
    </source>
</evidence>
<organism evidence="4 5">
    <name type="scientific">Candidatus Magasanikbacteria bacterium GW2011_GWA2_42_32</name>
    <dbReference type="NCBI Taxonomy" id="1619039"/>
    <lineage>
        <taxon>Bacteria</taxon>
        <taxon>Candidatus Magasanikiibacteriota</taxon>
    </lineage>
</organism>
<dbReference type="PANTHER" id="PTHR44591:SF3">
    <property type="entry name" value="RESPONSE REGULATORY DOMAIN-CONTAINING PROTEIN"/>
    <property type="match status" value="1"/>
</dbReference>
<dbReference type="InterPro" id="IPR050595">
    <property type="entry name" value="Bact_response_regulator"/>
</dbReference>
<dbReference type="InterPro" id="IPR011006">
    <property type="entry name" value="CheY-like_superfamily"/>
</dbReference>
<evidence type="ECO:0000256" key="1">
    <source>
        <dbReference type="ARBA" id="ARBA00022553"/>
    </source>
</evidence>
<accession>A0A0G1A8F0</accession>
<reference evidence="4 5" key="1">
    <citation type="journal article" date="2015" name="Nature">
        <title>rRNA introns, odd ribosomes, and small enigmatic genomes across a large radiation of phyla.</title>
        <authorList>
            <person name="Brown C.T."/>
            <person name="Hug L.A."/>
            <person name="Thomas B.C."/>
            <person name="Sharon I."/>
            <person name="Castelle C.J."/>
            <person name="Singh A."/>
            <person name="Wilkins M.J."/>
            <person name="Williams K.H."/>
            <person name="Banfield J.F."/>
        </authorList>
    </citation>
    <scope>NUCLEOTIDE SEQUENCE [LARGE SCALE GENOMIC DNA]</scope>
</reference>
<name>A0A0G1A8F0_9BACT</name>
<dbReference type="InterPro" id="IPR001789">
    <property type="entry name" value="Sig_transdc_resp-reg_receiver"/>
</dbReference>
<evidence type="ECO:0000313" key="5">
    <source>
        <dbReference type="Proteomes" id="UP000034837"/>
    </source>
</evidence>
<evidence type="ECO:0000256" key="2">
    <source>
        <dbReference type="PROSITE-ProRule" id="PRU00169"/>
    </source>
</evidence>
<sequence length="129" mass="14864">MENQINKLTILVIEDEKPLLEAVSISLEQSGFKVVKSRIADQALQYLKDVGIVDLIWLDHYLLGDDGIKLTQKLKQEEKFKNIPIFVVSNSEDPEKKKQYLDLGVIKYFTKSDSSLEKIIGEIKEHFKK</sequence>
<dbReference type="SUPFAM" id="SSF52172">
    <property type="entry name" value="CheY-like"/>
    <property type="match status" value="1"/>
</dbReference>
<protein>
    <submittedName>
        <fullName evidence="4">Two component transcriptional regulator PhoB, winged helix family</fullName>
    </submittedName>
</protein>
<dbReference type="PANTHER" id="PTHR44591">
    <property type="entry name" value="STRESS RESPONSE REGULATOR PROTEIN 1"/>
    <property type="match status" value="1"/>
</dbReference>
<evidence type="ECO:0000259" key="3">
    <source>
        <dbReference type="PROSITE" id="PS50110"/>
    </source>
</evidence>
<comment type="caution">
    <text evidence="4">The sequence shown here is derived from an EMBL/GenBank/DDBJ whole genome shotgun (WGS) entry which is preliminary data.</text>
</comment>
<dbReference type="Pfam" id="PF00072">
    <property type="entry name" value="Response_reg"/>
    <property type="match status" value="1"/>
</dbReference>
<dbReference type="PROSITE" id="PS50110">
    <property type="entry name" value="RESPONSE_REGULATORY"/>
    <property type="match status" value="1"/>
</dbReference>
<dbReference type="Proteomes" id="UP000034837">
    <property type="component" value="Unassembled WGS sequence"/>
</dbReference>
<proteinExistence type="predicted"/>